<dbReference type="Proteomes" id="UP000265703">
    <property type="component" value="Unassembled WGS sequence"/>
</dbReference>
<accession>A0A397TFK8</accession>
<keyword evidence="2" id="KW-1185">Reference proteome</keyword>
<gene>
    <name evidence="1" type="ORF">C1645_817132</name>
</gene>
<reference evidence="1 2" key="1">
    <citation type="submission" date="2018-06" db="EMBL/GenBank/DDBJ databases">
        <title>Comparative genomics reveals the genomic features of Rhizophagus irregularis, R. cerebriforme, R. diaphanum and Gigaspora rosea, and their symbiotic lifestyle signature.</title>
        <authorList>
            <person name="Morin E."/>
            <person name="San Clemente H."/>
            <person name="Chen E.C.H."/>
            <person name="De La Providencia I."/>
            <person name="Hainaut M."/>
            <person name="Kuo A."/>
            <person name="Kohler A."/>
            <person name="Murat C."/>
            <person name="Tang N."/>
            <person name="Roy S."/>
            <person name="Loubradou J."/>
            <person name="Henrissat B."/>
            <person name="Grigoriev I.V."/>
            <person name="Corradi N."/>
            <person name="Roux C."/>
            <person name="Martin F.M."/>
        </authorList>
    </citation>
    <scope>NUCLEOTIDE SEQUENCE [LARGE SCALE GENOMIC DNA]</scope>
    <source>
        <strain evidence="1 2">DAOM 227022</strain>
    </source>
</reference>
<evidence type="ECO:0000313" key="2">
    <source>
        <dbReference type="Proteomes" id="UP000265703"/>
    </source>
</evidence>
<protein>
    <submittedName>
        <fullName evidence="1">Uncharacterized protein</fullName>
    </submittedName>
</protein>
<dbReference type="AlphaFoldDB" id="A0A397TFK8"/>
<sequence>MYNKHHLFEVYSLADEEIDDVNELQDEYKSESVSSEEKCLVFDFEEGFLQFLPFSKMAILNFGHLMGGF</sequence>
<name>A0A397TFK8_9GLOM</name>
<organism evidence="1 2">
    <name type="scientific">Glomus cerebriforme</name>
    <dbReference type="NCBI Taxonomy" id="658196"/>
    <lineage>
        <taxon>Eukaryota</taxon>
        <taxon>Fungi</taxon>
        <taxon>Fungi incertae sedis</taxon>
        <taxon>Mucoromycota</taxon>
        <taxon>Glomeromycotina</taxon>
        <taxon>Glomeromycetes</taxon>
        <taxon>Glomerales</taxon>
        <taxon>Glomeraceae</taxon>
        <taxon>Glomus</taxon>
    </lineage>
</organism>
<dbReference type="STRING" id="658196.A0A397TFK8"/>
<comment type="caution">
    <text evidence="1">The sequence shown here is derived from an EMBL/GenBank/DDBJ whole genome shotgun (WGS) entry which is preliminary data.</text>
</comment>
<evidence type="ECO:0000313" key="1">
    <source>
        <dbReference type="EMBL" id="RIA95157.1"/>
    </source>
</evidence>
<dbReference type="EMBL" id="QKYT01000067">
    <property type="protein sequence ID" value="RIA95157.1"/>
    <property type="molecule type" value="Genomic_DNA"/>
</dbReference>
<proteinExistence type="predicted"/>